<sequence length="414" mass="46877">MNRLMSRFWIGQGSSNCLPELPQELIDLIIDELQTDIHTLRASALAGRVFLHRARTHLFRQLVLAPPLPASSLRKCRPPFSSPPLPVLRYVRKLRLIGLSNRGKEQWDPTELHTILDALTNLQELSIVNVDALVLKLVQTALSSKPLDTLFLNVLRFEDRDGFYSLIRSFSRLKHFSLHQFQCDSPSSPPSSLITPNELDTLELAYHSYGSDVAEMLVDLRSLRGLKTLLVRPASTDDLESIGSILDATKDSLERLDVGAMRMISRPDGLPCLNLRHLQSLSLSISDSPVHQPLLRWWTDTLGASDEAYQLEELTINVGVHFYDADVEESDVTSHFFAESYQWEGLDRVLTRPQMRELRKVVVRIQLREGGEGVMTMMRDLEDVIRNGLSRLGRQSLLEVEVTDCLHRPGICQA</sequence>
<organism evidence="1 2">
    <name type="scientific">Armillaria solidipes</name>
    <dbReference type="NCBI Taxonomy" id="1076256"/>
    <lineage>
        <taxon>Eukaryota</taxon>
        <taxon>Fungi</taxon>
        <taxon>Dikarya</taxon>
        <taxon>Basidiomycota</taxon>
        <taxon>Agaricomycotina</taxon>
        <taxon>Agaricomycetes</taxon>
        <taxon>Agaricomycetidae</taxon>
        <taxon>Agaricales</taxon>
        <taxon>Marasmiineae</taxon>
        <taxon>Physalacriaceae</taxon>
        <taxon>Armillaria</taxon>
    </lineage>
</organism>
<evidence type="ECO:0000313" key="2">
    <source>
        <dbReference type="Proteomes" id="UP000218334"/>
    </source>
</evidence>
<dbReference type="Proteomes" id="UP000218334">
    <property type="component" value="Unassembled WGS sequence"/>
</dbReference>
<accession>A0A2H3C9T1</accession>
<name>A0A2H3C9T1_9AGAR</name>
<dbReference type="Gene3D" id="3.80.10.10">
    <property type="entry name" value="Ribonuclease Inhibitor"/>
    <property type="match status" value="1"/>
</dbReference>
<reference evidence="2" key="1">
    <citation type="journal article" date="2017" name="Nat. Ecol. Evol.">
        <title>Genome expansion and lineage-specific genetic innovations in the forest pathogenic fungi Armillaria.</title>
        <authorList>
            <person name="Sipos G."/>
            <person name="Prasanna A.N."/>
            <person name="Walter M.C."/>
            <person name="O'Connor E."/>
            <person name="Balint B."/>
            <person name="Krizsan K."/>
            <person name="Kiss B."/>
            <person name="Hess J."/>
            <person name="Varga T."/>
            <person name="Slot J."/>
            <person name="Riley R."/>
            <person name="Boka B."/>
            <person name="Rigling D."/>
            <person name="Barry K."/>
            <person name="Lee J."/>
            <person name="Mihaltcheva S."/>
            <person name="LaButti K."/>
            <person name="Lipzen A."/>
            <person name="Waldron R."/>
            <person name="Moloney N.M."/>
            <person name="Sperisen C."/>
            <person name="Kredics L."/>
            <person name="Vagvoelgyi C."/>
            <person name="Patrignani A."/>
            <person name="Fitzpatrick D."/>
            <person name="Nagy I."/>
            <person name="Doyle S."/>
            <person name="Anderson J.B."/>
            <person name="Grigoriev I.V."/>
            <person name="Gueldener U."/>
            <person name="Muensterkoetter M."/>
            <person name="Nagy L.G."/>
        </authorList>
    </citation>
    <scope>NUCLEOTIDE SEQUENCE [LARGE SCALE GENOMIC DNA]</scope>
    <source>
        <strain evidence="2">28-4</strain>
    </source>
</reference>
<proteinExistence type="predicted"/>
<evidence type="ECO:0008006" key="3">
    <source>
        <dbReference type="Google" id="ProtNLM"/>
    </source>
</evidence>
<dbReference type="SUPFAM" id="SSF52047">
    <property type="entry name" value="RNI-like"/>
    <property type="match status" value="1"/>
</dbReference>
<keyword evidence="2" id="KW-1185">Reference proteome</keyword>
<evidence type="ECO:0000313" key="1">
    <source>
        <dbReference type="EMBL" id="PBK73547.1"/>
    </source>
</evidence>
<protein>
    <recommendedName>
        <fullName evidence="3">F-box domain-containing protein</fullName>
    </recommendedName>
</protein>
<gene>
    <name evidence="1" type="ORF">ARMSODRAFT_638547</name>
</gene>
<dbReference type="InterPro" id="IPR032675">
    <property type="entry name" value="LRR_dom_sf"/>
</dbReference>
<dbReference type="EMBL" id="KZ293420">
    <property type="protein sequence ID" value="PBK73547.1"/>
    <property type="molecule type" value="Genomic_DNA"/>
</dbReference>
<dbReference type="AlphaFoldDB" id="A0A2H3C9T1"/>